<evidence type="ECO:0000256" key="2">
    <source>
        <dbReference type="ARBA" id="ARBA00022679"/>
    </source>
</evidence>
<dbReference type="Pfam" id="PF00294">
    <property type="entry name" value="PfkB"/>
    <property type="match status" value="1"/>
</dbReference>
<evidence type="ECO:0000256" key="4">
    <source>
        <dbReference type="ARBA" id="ARBA00022741"/>
    </source>
</evidence>
<keyword evidence="5" id="KW-0067">ATP-binding</keyword>
<evidence type="ECO:0000256" key="5">
    <source>
        <dbReference type="ARBA" id="ARBA00022840"/>
    </source>
</evidence>
<dbReference type="EC" id="2.7.7.70" evidence="1"/>
<dbReference type="GO" id="GO:0016779">
    <property type="term" value="F:nucleotidyltransferase activity"/>
    <property type="evidence" value="ECO:0007669"/>
    <property type="project" value="UniProtKB-KW"/>
</dbReference>
<dbReference type="SUPFAM" id="SSF53613">
    <property type="entry name" value="Ribokinase-like"/>
    <property type="match status" value="1"/>
</dbReference>
<keyword evidence="4" id="KW-0547">Nucleotide-binding</keyword>
<evidence type="ECO:0000256" key="7">
    <source>
        <dbReference type="ARBA" id="ARBA00023277"/>
    </source>
</evidence>
<dbReference type="InterPro" id="IPR029056">
    <property type="entry name" value="Ribokinase-like"/>
</dbReference>
<gene>
    <name evidence="11" type="ORF">CTOB1V02_LOCUS15329</name>
</gene>
<evidence type="ECO:0000256" key="6">
    <source>
        <dbReference type="ARBA" id="ARBA00023268"/>
    </source>
</evidence>
<proteinExistence type="predicted"/>
<feature type="non-terminal residue" evidence="11">
    <location>
        <position position="233"/>
    </location>
</feature>
<dbReference type="EMBL" id="OB688820">
    <property type="protein sequence ID" value="CAD7237514.1"/>
    <property type="molecule type" value="Genomic_DNA"/>
</dbReference>
<sequence length="233" mass="25326">PKTTSAFSIVKGSKEIRIPTKARKVADVSGAGDTVISTLTYALTAGASIEEAAYIANYAGGLVCEEVGIVPIESDKLFSVLRDLKLIRYELKQKSKKVVFTNGCFDVLHAGHVDYLAKAKECGDILIVGLNSDSSVREIKGKNRPIVTELERAFILTNLKSVDFVILFGEPTPKELIDELIPDVLIKGADWAIENIVGREIVEANGGSVQTIKFVTQQSTTNIIEKVLAIYNE</sequence>
<dbReference type="Gene3D" id="3.40.1190.20">
    <property type="match status" value="1"/>
</dbReference>
<evidence type="ECO:0000256" key="3">
    <source>
        <dbReference type="ARBA" id="ARBA00022695"/>
    </source>
</evidence>
<evidence type="ECO:0000259" key="9">
    <source>
        <dbReference type="Pfam" id="PF00294"/>
    </source>
</evidence>
<dbReference type="InterPro" id="IPR011914">
    <property type="entry name" value="RfaE_dom_II"/>
</dbReference>
<evidence type="ECO:0000259" key="10">
    <source>
        <dbReference type="Pfam" id="PF01467"/>
    </source>
</evidence>
<accession>A0A7R8WSW0</accession>
<comment type="catalytic activity">
    <reaction evidence="8">
        <text>D-glycero-beta-D-manno-heptose 1-phosphate + ATP + H(+) = ADP-D-glycero-beta-D-manno-heptose + diphosphate</text>
        <dbReference type="Rhea" id="RHEA:27465"/>
        <dbReference type="ChEBI" id="CHEBI:15378"/>
        <dbReference type="ChEBI" id="CHEBI:30616"/>
        <dbReference type="ChEBI" id="CHEBI:33019"/>
        <dbReference type="ChEBI" id="CHEBI:59967"/>
        <dbReference type="ChEBI" id="CHEBI:61593"/>
        <dbReference type="EC" id="2.7.7.70"/>
    </reaction>
</comment>
<dbReference type="GO" id="GO:0005524">
    <property type="term" value="F:ATP binding"/>
    <property type="evidence" value="ECO:0007669"/>
    <property type="project" value="UniProtKB-KW"/>
</dbReference>
<dbReference type="GO" id="GO:0016773">
    <property type="term" value="F:phosphotransferase activity, alcohol group as acceptor"/>
    <property type="evidence" value="ECO:0007669"/>
    <property type="project" value="InterPro"/>
</dbReference>
<dbReference type="InterPro" id="IPR014729">
    <property type="entry name" value="Rossmann-like_a/b/a_fold"/>
</dbReference>
<name>A0A7R8WSW0_9CRUS</name>
<dbReference type="NCBIfam" id="TIGR02199">
    <property type="entry name" value="rfaE_dom_II"/>
    <property type="match status" value="1"/>
</dbReference>
<dbReference type="PANTHER" id="PTHR43793">
    <property type="entry name" value="FAD SYNTHASE"/>
    <property type="match status" value="1"/>
</dbReference>
<dbReference type="SUPFAM" id="SSF52374">
    <property type="entry name" value="Nucleotidylyl transferase"/>
    <property type="match status" value="1"/>
</dbReference>
<dbReference type="InterPro" id="IPR050385">
    <property type="entry name" value="Archaeal_FAD_synthase"/>
</dbReference>
<keyword evidence="7" id="KW-0119">Carbohydrate metabolism</keyword>
<reference evidence="11" key="1">
    <citation type="submission" date="2020-11" db="EMBL/GenBank/DDBJ databases">
        <authorList>
            <person name="Tran Van P."/>
        </authorList>
    </citation>
    <scope>NUCLEOTIDE SEQUENCE</scope>
</reference>
<dbReference type="PANTHER" id="PTHR43793:SF2">
    <property type="entry name" value="BIFUNCTIONAL PROTEIN HLDE"/>
    <property type="match status" value="1"/>
</dbReference>
<evidence type="ECO:0000256" key="8">
    <source>
        <dbReference type="ARBA" id="ARBA00047428"/>
    </source>
</evidence>
<organism evidence="11">
    <name type="scientific">Cyprideis torosa</name>
    <dbReference type="NCBI Taxonomy" id="163714"/>
    <lineage>
        <taxon>Eukaryota</taxon>
        <taxon>Metazoa</taxon>
        <taxon>Ecdysozoa</taxon>
        <taxon>Arthropoda</taxon>
        <taxon>Crustacea</taxon>
        <taxon>Oligostraca</taxon>
        <taxon>Ostracoda</taxon>
        <taxon>Podocopa</taxon>
        <taxon>Podocopida</taxon>
        <taxon>Cytherocopina</taxon>
        <taxon>Cytheroidea</taxon>
        <taxon>Cytherideidae</taxon>
        <taxon>Cyprideis</taxon>
    </lineage>
</organism>
<keyword evidence="3" id="KW-0548">Nucleotidyltransferase</keyword>
<evidence type="ECO:0000256" key="1">
    <source>
        <dbReference type="ARBA" id="ARBA00012519"/>
    </source>
</evidence>
<dbReference type="AlphaFoldDB" id="A0A7R8WSW0"/>
<protein>
    <recommendedName>
        <fullName evidence="1">D-glycero-beta-D-manno-heptose 1-phosphate adenylyltransferase</fullName>
        <ecNumber evidence="1">2.7.7.70</ecNumber>
    </recommendedName>
</protein>
<feature type="domain" description="Cytidyltransferase-like" evidence="10">
    <location>
        <begin position="100"/>
        <end position="194"/>
    </location>
</feature>
<dbReference type="OrthoDB" id="6156201at2759"/>
<dbReference type="GO" id="GO:0006796">
    <property type="term" value="P:phosphate-containing compound metabolic process"/>
    <property type="evidence" value="ECO:0007669"/>
    <property type="project" value="UniProtKB-ARBA"/>
</dbReference>
<feature type="domain" description="Carbohydrate kinase PfkB" evidence="9">
    <location>
        <begin position="9"/>
        <end position="68"/>
    </location>
</feature>
<dbReference type="InterPro" id="IPR004821">
    <property type="entry name" value="Cyt_trans-like"/>
</dbReference>
<keyword evidence="2" id="KW-0808">Transferase</keyword>
<evidence type="ECO:0000313" key="11">
    <source>
        <dbReference type="EMBL" id="CAD7237514.1"/>
    </source>
</evidence>
<dbReference type="GO" id="GO:0005975">
    <property type="term" value="P:carbohydrate metabolic process"/>
    <property type="evidence" value="ECO:0007669"/>
    <property type="project" value="InterPro"/>
</dbReference>
<feature type="non-terminal residue" evidence="11">
    <location>
        <position position="1"/>
    </location>
</feature>
<dbReference type="Pfam" id="PF01467">
    <property type="entry name" value="CTP_transf_like"/>
    <property type="match status" value="1"/>
</dbReference>
<dbReference type="NCBIfam" id="TIGR00125">
    <property type="entry name" value="cyt_tran_rel"/>
    <property type="match status" value="1"/>
</dbReference>
<dbReference type="InterPro" id="IPR011611">
    <property type="entry name" value="PfkB_dom"/>
</dbReference>
<dbReference type="Gene3D" id="3.40.50.620">
    <property type="entry name" value="HUPs"/>
    <property type="match status" value="1"/>
</dbReference>
<keyword evidence="6" id="KW-0511">Multifunctional enzyme</keyword>